<dbReference type="EnsemblMetazoa" id="Aqu2.1.15630_001">
    <property type="protein sequence ID" value="Aqu2.1.15630_001"/>
    <property type="gene ID" value="Aqu2.1.15630"/>
</dbReference>
<accession>A0A1X7TLD4</accession>
<proteinExistence type="predicted"/>
<dbReference type="InParanoid" id="A0A1X7TLD4"/>
<sequence>MRVQILEYTNFFKEDDPVFNKFQTTLDNLFKILRTGGIGSDYSPTKGISLEDEKKLQRKGNPDRYVYTKNSSENEQGGLKQVRLDYKVITVLAYFKIGDRCRVSILHKYISKLPDKAQEMN</sequence>
<dbReference type="AlphaFoldDB" id="A0A1X7TLD4"/>
<name>A0A1X7TLD4_AMPQE</name>
<organism evidence="1">
    <name type="scientific">Amphimedon queenslandica</name>
    <name type="common">Sponge</name>
    <dbReference type="NCBI Taxonomy" id="400682"/>
    <lineage>
        <taxon>Eukaryota</taxon>
        <taxon>Metazoa</taxon>
        <taxon>Porifera</taxon>
        <taxon>Demospongiae</taxon>
        <taxon>Heteroscleromorpha</taxon>
        <taxon>Haplosclerida</taxon>
        <taxon>Niphatidae</taxon>
        <taxon>Amphimedon</taxon>
    </lineage>
</organism>
<evidence type="ECO:0000313" key="1">
    <source>
        <dbReference type="EnsemblMetazoa" id="Aqu2.1.15630_001"/>
    </source>
</evidence>
<protein>
    <submittedName>
        <fullName evidence="1">Uncharacterized protein</fullName>
    </submittedName>
</protein>
<reference evidence="1" key="1">
    <citation type="submission" date="2017-05" db="UniProtKB">
        <authorList>
            <consortium name="EnsemblMetazoa"/>
        </authorList>
    </citation>
    <scope>IDENTIFICATION</scope>
</reference>